<gene>
    <name evidence="2" type="ORF">HQ497_01770</name>
</gene>
<feature type="transmembrane region" description="Helical" evidence="1">
    <location>
        <begin position="50"/>
        <end position="73"/>
    </location>
</feature>
<organism evidence="2 3">
    <name type="scientific">SAR86 cluster bacterium</name>
    <dbReference type="NCBI Taxonomy" id="2030880"/>
    <lineage>
        <taxon>Bacteria</taxon>
        <taxon>Pseudomonadati</taxon>
        <taxon>Pseudomonadota</taxon>
        <taxon>Gammaproteobacteria</taxon>
        <taxon>SAR86 cluster</taxon>
    </lineage>
</organism>
<dbReference type="AlphaFoldDB" id="A0A973A860"/>
<evidence type="ECO:0000256" key="1">
    <source>
        <dbReference type="SAM" id="Phobius"/>
    </source>
</evidence>
<keyword evidence="1" id="KW-1133">Transmembrane helix</keyword>
<dbReference type="SUPFAM" id="SSF82866">
    <property type="entry name" value="Multidrug efflux transporter AcrB transmembrane domain"/>
    <property type="match status" value="1"/>
</dbReference>
<proteinExistence type="predicted"/>
<dbReference type="Gene3D" id="1.20.1640.10">
    <property type="entry name" value="Multidrug efflux transporter AcrB transmembrane domain"/>
    <property type="match status" value="1"/>
</dbReference>
<feature type="transmembrane region" description="Helical" evidence="1">
    <location>
        <begin position="22"/>
        <end position="44"/>
    </location>
</feature>
<protein>
    <submittedName>
        <fullName evidence="2">Uncharacterized protein</fullName>
    </submittedName>
</protein>
<evidence type="ECO:0000313" key="2">
    <source>
        <dbReference type="EMBL" id="NQV64067.1"/>
    </source>
</evidence>
<dbReference type="Proteomes" id="UP000754644">
    <property type="component" value="Unassembled WGS sequence"/>
</dbReference>
<evidence type="ECO:0000313" key="3">
    <source>
        <dbReference type="Proteomes" id="UP000754644"/>
    </source>
</evidence>
<name>A0A973A860_9GAMM</name>
<reference evidence="2" key="1">
    <citation type="submission" date="2020-05" db="EMBL/GenBank/DDBJ databases">
        <title>Sulfur intermediates as new biogeochemical hubs in an aquatic model microbial ecosystem.</title>
        <authorList>
            <person name="Vigneron A."/>
        </authorList>
    </citation>
    <scope>NUCLEOTIDE SEQUENCE</scope>
    <source>
        <strain evidence="2">Bin.250</strain>
    </source>
</reference>
<keyword evidence="1" id="KW-0472">Membrane</keyword>
<dbReference type="EMBL" id="JABMOJ010000064">
    <property type="protein sequence ID" value="NQV64067.1"/>
    <property type="molecule type" value="Genomic_DNA"/>
</dbReference>
<comment type="caution">
    <text evidence="2">The sequence shown here is derived from an EMBL/GenBank/DDBJ whole genome shotgun (WGS) entry which is preliminary data.</text>
</comment>
<sequence>MHSIHLHAALDRILLNLSFQRFAKVAMIMLTRPVAMVGAVWILYINAEYFSVAVSAGLIALARVAIETVVICCST</sequence>
<accession>A0A973A860</accession>
<keyword evidence="1" id="KW-0812">Transmembrane</keyword>